<dbReference type="InterPro" id="IPR013538">
    <property type="entry name" value="ASHA1/2-like_C"/>
</dbReference>
<dbReference type="InterPro" id="IPR023393">
    <property type="entry name" value="START-like_dom_sf"/>
</dbReference>
<accession>A0A538TKN1</accession>
<dbReference type="Proteomes" id="UP000316609">
    <property type="component" value="Unassembled WGS sequence"/>
</dbReference>
<proteinExistence type="inferred from homology"/>
<dbReference type="EMBL" id="VBOY01000093">
    <property type="protein sequence ID" value="TMQ64176.1"/>
    <property type="molecule type" value="Genomic_DNA"/>
</dbReference>
<evidence type="ECO:0000259" key="2">
    <source>
        <dbReference type="Pfam" id="PF08327"/>
    </source>
</evidence>
<dbReference type="Pfam" id="PF08327">
    <property type="entry name" value="AHSA1"/>
    <property type="match status" value="1"/>
</dbReference>
<evidence type="ECO:0000313" key="3">
    <source>
        <dbReference type="EMBL" id="TMQ64176.1"/>
    </source>
</evidence>
<name>A0A538TKN1_UNCEI</name>
<comment type="caution">
    <text evidence="3">The sequence shown here is derived from an EMBL/GenBank/DDBJ whole genome shotgun (WGS) entry which is preliminary data.</text>
</comment>
<organism evidence="3 4">
    <name type="scientific">Eiseniibacteriota bacterium</name>
    <dbReference type="NCBI Taxonomy" id="2212470"/>
    <lineage>
        <taxon>Bacteria</taxon>
        <taxon>Candidatus Eiseniibacteriota</taxon>
    </lineage>
</organism>
<dbReference type="CDD" id="cd07814">
    <property type="entry name" value="SRPBCC_CalC_Aha1-like"/>
    <property type="match status" value="1"/>
</dbReference>
<reference evidence="3 4" key="1">
    <citation type="journal article" date="2019" name="Nat. Microbiol.">
        <title>Mediterranean grassland soil C-N compound turnover is dependent on rainfall and depth, and is mediated by genomically divergent microorganisms.</title>
        <authorList>
            <person name="Diamond S."/>
            <person name="Andeer P.F."/>
            <person name="Li Z."/>
            <person name="Crits-Christoph A."/>
            <person name="Burstein D."/>
            <person name="Anantharaman K."/>
            <person name="Lane K.R."/>
            <person name="Thomas B.C."/>
            <person name="Pan C."/>
            <person name="Northen T.R."/>
            <person name="Banfield J.F."/>
        </authorList>
    </citation>
    <scope>NUCLEOTIDE SEQUENCE [LARGE SCALE GENOMIC DNA]</scope>
    <source>
        <strain evidence="3">WS_8</strain>
    </source>
</reference>
<dbReference type="SUPFAM" id="SSF55961">
    <property type="entry name" value="Bet v1-like"/>
    <property type="match status" value="1"/>
</dbReference>
<protein>
    <recommendedName>
        <fullName evidence="2">Activator of Hsp90 ATPase homologue 1/2-like C-terminal domain-containing protein</fullName>
    </recommendedName>
</protein>
<evidence type="ECO:0000313" key="4">
    <source>
        <dbReference type="Proteomes" id="UP000316609"/>
    </source>
</evidence>
<dbReference type="AlphaFoldDB" id="A0A538TKN1"/>
<evidence type="ECO:0000256" key="1">
    <source>
        <dbReference type="ARBA" id="ARBA00006817"/>
    </source>
</evidence>
<gene>
    <name evidence="3" type="ORF">E6K78_09785</name>
</gene>
<dbReference type="Gene3D" id="3.30.530.20">
    <property type="match status" value="1"/>
</dbReference>
<feature type="domain" description="Activator of Hsp90 ATPase homologue 1/2-like C-terminal" evidence="2">
    <location>
        <begin position="18"/>
        <end position="143"/>
    </location>
</feature>
<sequence length="146" mass="16364">MTDSTASIVLEFRHELMAEPARVFGALTEAGHLERWFCDRAEVDAVKGGRLVLHWSREGASREPFEGRWVVFEPMVGCAYEGGHTGYPDGYAGRVGFELAPQGEGTVLVTRHRLPARPDYEPIAAMYRQVWPRALDRLRAHLEAAV</sequence>
<comment type="similarity">
    <text evidence="1">Belongs to the AHA1 family.</text>
</comment>